<dbReference type="GO" id="GO:0016887">
    <property type="term" value="F:ATP hydrolysis activity"/>
    <property type="evidence" value="ECO:0007669"/>
    <property type="project" value="InterPro"/>
</dbReference>
<dbReference type="InterPro" id="IPR031248">
    <property type="entry name" value="RNF213"/>
</dbReference>
<dbReference type="Proteomes" id="UP000593567">
    <property type="component" value="Unassembled WGS sequence"/>
</dbReference>
<gene>
    <name evidence="1" type="ORF">EB796_000106</name>
</gene>
<comment type="caution">
    <text evidence="1">The sequence shown here is derived from an EMBL/GenBank/DDBJ whole genome shotgun (WGS) entry which is preliminary data.</text>
</comment>
<dbReference type="Gene3D" id="3.40.50.300">
    <property type="entry name" value="P-loop containing nucleotide triphosphate hydrolases"/>
    <property type="match status" value="1"/>
</dbReference>
<dbReference type="OrthoDB" id="2406744at2759"/>
<accession>A0A7J7KTY5</accession>
<organism evidence="1 2">
    <name type="scientific">Bugula neritina</name>
    <name type="common">Brown bryozoan</name>
    <name type="synonym">Sertularia neritina</name>
    <dbReference type="NCBI Taxonomy" id="10212"/>
    <lineage>
        <taxon>Eukaryota</taxon>
        <taxon>Metazoa</taxon>
        <taxon>Spiralia</taxon>
        <taxon>Lophotrochozoa</taxon>
        <taxon>Bryozoa</taxon>
        <taxon>Gymnolaemata</taxon>
        <taxon>Cheilostomatida</taxon>
        <taxon>Flustrina</taxon>
        <taxon>Buguloidea</taxon>
        <taxon>Bugulidae</taxon>
        <taxon>Bugula</taxon>
    </lineage>
</organism>
<proteinExistence type="predicted"/>
<dbReference type="InterPro" id="IPR027417">
    <property type="entry name" value="P-loop_NTPase"/>
</dbReference>
<reference evidence="1" key="1">
    <citation type="submission" date="2020-06" db="EMBL/GenBank/DDBJ databases">
        <title>Draft genome of Bugula neritina, a colonial animal packing powerful symbionts and potential medicines.</title>
        <authorList>
            <person name="Rayko M."/>
        </authorList>
    </citation>
    <scope>NUCLEOTIDE SEQUENCE [LARGE SCALE GENOMIC DNA]</scope>
    <source>
        <strain evidence="1">Kwan_BN1</strain>
    </source>
</reference>
<evidence type="ECO:0000313" key="1">
    <source>
        <dbReference type="EMBL" id="KAF6041593.1"/>
    </source>
</evidence>
<sequence length="290" mass="33082">MRGIHFTHHTPLIAQILSMSQAFMREQRDECSFVSLRDVQRLLDVTNWFYSQRDYIFPAMDGDQIVEESSDDEDDEDDAPAPTLMMNKDYTTRSLVLALAVCYIARLEEDTREQYIEYIAPKIKELIGRDDIEAQDFIRTEIERCQDMFINEVVNTDVHKNIAKNKALKENVFMMIVCIENRIPLFLVGKPGSSKSLSKAMVVDAMKGGSSHSNVLKHLKRTYMVSFQCSKHATPAGIVGVFNHCAIFQKDQDLNAFVSVVVLDEVGLAEDSENMPLKVLNSVFLVFTFY</sequence>
<evidence type="ECO:0000313" key="2">
    <source>
        <dbReference type="Proteomes" id="UP000593567"/>
    </source>
</evidence>
<keyword evidence="2" id="KW-1185">Reference proteome</keyword>
<dbReference type="PANTHER" id="PTHR22605">
    <property type="entry name" value="RZ-TYPE DOMAIN-CONTAINING PROTEIN"/>
    <property type="match status" value="1"/>
</dbReference>
<dbReference type="EMBL" id="VXIV02000018">
    <property type="protein sequence ID" value="KAF6041593.1"/>
    <property type="molecule type" value="Genomic_DNA"/>
</dbReference>
<dbReference type="PANTHER" id="PTHR22605:SF16">
    <property type="entry name" value="E3 UBIQUITIN-PROTEIN LIGASE RNF213"/>
    <property type="match status" value="1"/>
</dbReference>
<name>A0A7J7KTY5_BUGNE</name>
<dbReference type="GO" id="GO:0004842">
    <property type="term" value="F:ubiquitin-protein transferase activity"/>
    <property type="evidence" value="ECO:0007669"/>
    <property type="project" value="InterPro"/>
</dbReference>
<protein>
    <submittedName>
        <fullName evidence="1">Uncharacterized protein</fullName>
    </submittedName>
</protein>
<dbReference type="AlphaFoldDB" id="A0A7J7KTY5"/>